<feature type="compositionally biased region" description="Basic and acidic residues" evidence="1">
    <location>
        <begin position="52"/>
        <end position="67"/>
    </location>
</feature>
<keyword evidence="2" id="KW-0732">Signal</keyword>
<feature type="region of interest" description="Disordered" evidence="1">
    <location>
        <begin position="30"/>
        <end position="81"/>
    </location>
</feature>
<evidence type="ECO:0000313" key="3">
    <source>
        <dbReference type="EMBL" id="QSQ18444.1"/>
    </source>
</evidence>
<keyword evidence="4" id="KW-1185">Reference proteome</keyword>
<sequence length="316" mass="34587">MVQGVTKNLRVVALCLLVGGAAAFALREPSAPEAPPVVPVDAGVPSGGPGEPTRDTEEHLARARPAPDDDEGAWEQPQPRPDAADVWCEGLSVERCGEYPLDCEVAVYCDEVRFCRRLDRNQEQETCAGEGMRLGSRACCPGLVARCGGEWEDAPRGAEAGDTSEPLCIRCGDGVCGVFEEARGCPEDCATSEARPKVHYRGLLPEGPSWVSERNATPGQCLDTRPGPNEVEACLRSWSEALFGLRDADALLRVENLAPFTPFDIDLMRCLERGASYAERRSETSREGCIEALYRRTRDSRLDKLRWFSTLSRESR</sequence>
<organism evidence="3 4">
    <name type="scientific">Myxococcus landrumensis</name>
    <dbReference type="NCBI Taxonomy" id="2813577"/>
    <lineage>
        <taxon>Bacteria</taxon>
        <taxon>Pseudomonadati</taxon>
        <taxon>Myxococcota</taxon>
        <taxon>Myxococcia</taxon>
        <taxon>Myxococcales</taxon>
        <taxon>Cystobacterineae</taxon>
        <taxon>Myxococcaceae</taxon>
        <taxon>Myxococcus</taxon>
    </lineage>
</organism>
<feature type="chain" id="PRO_5045737449" description="Lipoprotein" evidence="2">
    <location>
        <begin position="24"/>
        <end position="316"/>
    </location>
</feature>
<evidence type="ECO:0000313" key="4">
    <source>
        <dbReference type="Proteomes" id="UP000663090"/>
    </source>
</evidence>
<gene>
    <name evidence="3" type="ORF">JY572_28515</name>
</gene>
<accession>A0ABX7NJ95</accession>
<proteinExistence type="predicted"/>
<protein>
    <recommendedName>
        <fullName evidence="5">Lipoprotein</fullName>
    </recommendedName>
</protein>
<reference evidence="3 4" key="1">
    <citation type="submission" date="2021-02" db="EMBL/GenBank/DDBJ databases">
        <title>De Novo genome assembly of isolated myxobacteria.</title>
        <authorList>
            <person name="Stevens D.C."/>
        </authorList>
    </citation>
    <scope>NUCLEOTIDE SEQUENCE [LARGE SCALE GENOMIC DNA]</scope>
    <source>
        <strain evidence="3 4">SCHIC003</strain>
    </source>
</reference>
<name>A0ABX7NJ95_9BACT</name>
<dbReference type="Proteomes" id="UP000663090">
    <property type="component" value="Chromosome"/>
</dbReference>
<evidence type="ECO:0000256" key="2">
    <source>
        <dbReference type="SAM" id="SignalP"/>
    </source>
</evidence>
<evidence type="ECO:0008006" key="5">
    <source>
        <dbReference type="Google" id="ProtNLM"/>
    </source>
</evidence>
<dbReference type="EMBL" id="CP071091">
    <property type="protein sequence ID" value="QSQ18444.1"/>
    <property type="molecule type" value="Genomic_DNA"/>
</dbReference>
<feature type="signal peptide" evidence="2">
    <location>
        <begin position="1"/>
        <end position="23"/>
    </location>
</feature>
<evidence type="ECO:0000256" key="1">
    <source>
        <dbReference type="SAM" id="MobiDB-lite"/>
    </source>
</evidence>